<protein>
    <submittedName>
        <fullName evidence="2">Uncharacterized protein</fullName>
    </submittedName>
</protein>
<keyword evidence="3" id="KW-1185">Reference proteome</keyword>
<feature type="compositionally biased region" description="Low complexity" evidence="1">
    <location>
        <begin position="151"/>
        <end position="160"/>
    </location>
</feature>
<reference evidence="2" key="2">
    <citation type="journal article" date="2023" name="Science">
        <title>Genomic signatures of disease resistance in endangered staghorn corals.</title>
        <authorList>
            <person name="Vollmer S.V."/>
            <person name="Selwyn J.D."/>
            <person name="Despard B.A."/>
            <person name="Roesel C.L."/>
        </authorList>
    </citation>
    <scope>NUCLEOTIDE SEQUENCE</scope>
    <source>
        <strain evidence="2">K2</strain>
    </source>
</reference>
<feature type="non-terminal residue" evidence="2">
    <location>
        <position position="286"/>
    </location>
</feature>
<reference evidence="2" key="1">
    <citation type="journal article" date="2023" name="G3 (Bethesda)">
        <title>Whole genome assembly and annotation of the endangered Caribbean coral Acropora cervicornis.</title>
        <authorList>
            <person name="Selwyn J.D."/>
            <person name="Vollmer S.V."/>
        </authorList>
    </citation>
    <scope>NUCLEOTIDE SEQUENCE</scope>
    <source>
        <strain evidence="2">K2</strain>
    </source>
</reference>
<name>A0AAD9VBA8_ACRCE</name>
<evidence type="ECO:0000313" key="3">
    <source>
        <dbReference type="Proteomes" id="UP001249851"/>
    </source>
</evidence>
<proteinExistence type="predicted"/>
<evidence type="ECO:0000256" key="1">
    <source>
        <dbReference type="SAM" id="MobiDB-lite"/>
    </source>
</evidence>
<gene>
    <name evidence="2" type="ORF">P5673_007950</name>
</gene>
<evidence type="ECO:0000313" key="2">
    <source>
        <dbReference type="EMBL" id="KAK2568039.1"/>
    </source>
</evidence>
<sequence length="286" mass="31835">QNIDGKALAYLAKEGTAVQFSACGLTTVGEQLLLKELISELPVAQIPCRRNKKPTVQEIKALSEMNQRIYKAKRKAVTDAATSKWPGNNIPVFNKDNKAKKELEALVEKLSPDCTFEPAGFNVESIKQHILDMDRRKVKKSKTDAGGEENSSSSDSFSVSTKDTVILSEEESHVQEDMHEGGDHQPNDDDSNKSQEYTSDGDDEKRCVIVQVAFNAIGFKDVAKHQLISFIKKYSLKPAKETKNLDKEKAAQIVASYLLDKEIVHSNSGKELKHKTQADIIKRKAF</sequence>
<feature type="compositionally biased region" description="Basic and acidic residues" evidence="1">
    <location>
        <begin position="170"/>
        <end position="193"/>
    </location>
</feature>
<comment type="caution">
    <text evidence="2">The sequence shown here is derived from an EMBL/GenBank/DDBJ whole genome shotgun (WGS) entry which is preliminary data.</text>
</comment>
<dbReference type="Proteomes" id="UP001249851">
    <property type="component" value="Unassembled WGS sequence"/>
</dbReference>
<dbReference type="AlphaFoldDB" id="A0AAD9VBA8"/>
<accession>A0AAD9VBA8</accession>
<feature type="region of interest" description="Disordered" evidence="1">
    <location>
        <begin position="137"/>
        <end position="201"/>
    </location>
</feature>
<dbReference type="EMBL" id="JARQWQ010000013">
    <property type="protein sequence ID" value="KAK2568039.1"/>
    <property type="molecule type" value="Genomic_DNA"/>
</dbReference>
<organism evidence="2 3">
    <name type="scientific">Acropora cervicornis</name>
    <name type="common">Staghorn coral</name>
    <dbReference type="NCBI Taxonomy" id="6130"/>
    <lineage>
        <taxon>Eukaryota</taxon>
        <taxon>Metazoa</taxon>
        <taxon>Cnidaria</taxon>
        <taxon>Anthozoa</taxon>
        <taxon>Hexacorallia</taxon>
        <taxon>Scleractinia</taxon>
        <taxon>Astrocoeniina</taxon>
        <taxon>Acroporidae</taxon>
        <taxon>Acropora</taxon>
    </lineage>
</organism>